<gene>
    <name evidence="3" type="ORF">CHF27_000025</name>
</gene>
<evidence type="ECO:0000313" key="4">
    <source>
        <dbReference type="Proteomes" id="UP000243494"/>
    </source>
</evidence>
<dbReference type="RefSeq" id="WP_095405017.1">
    <property type="nucleotide sequence ID" value="NZ_NOJZ02000001.1"/>
</dbReference>
<accession>A0A371IVW3</accession>
<keyword evidence="1" id="KW-0175">Coiled coil</keyword>
<keyword evidence="4" id="KW-1185">Reference proteome</keyword>
<reference evidence="3 4" key="1">
    <citation type="journal article" date="2017" name="Genome Announc.">
        <title>Draft Genome Sequence of Romboutsia maritimum sp. nov. Strain CCRI-22766(T), Isolated from Coastal Estuarine Mud.</title>
        <authorList>
            <person name="Maheux A.F."/>
            <person name="Boudreau D.K."/>
            <person name="Berube E."/>
            <person name="Boissinot M."/>
            <person name="Raymond F."/>
            <person name="Brodeur S."/>
            <person name="Corbeil J."/>
            <person name="Brightwell G."/>
            <person name="Broda D."/>
            <person name="Omar R.F."/>
            <person name="Bergeron M.G."/>
        </authorList>
    </citation>
    <scope>NUCLEOTIDE SEQUENCE [LARGE SCALE GENOMIC DNA]</scope>
    <source>
        <strain evidence="3 4">CCRI-22766</strain>
    </source>
</reference>
<feature type="transmembrane region" description="Helical" evidence="2">
    <location>
        <begin position="22"/>
        <end position="39"/>
    </location>
</feature>
<evidence type="ECO:0000256" key="1">
    <source>
        <dbReference type="SAM" id="Coils"/>
    </source>
</evidence>
<evidence type="ECO:0000313" key="3">
    <source>
        <dbReference type="EMBL" id="RDY24623.1"/>
    </source>
</evidence>
<keyword evidence="2" id="KW-1133">Transmembrane helix</keyword>
<keyword evidence="2" id="KW-0812">Transmembrane</keyword>
<dbReference type="AlphaFoldDB" id="A0A371IVW3"/>
<dbReference type="Proteomes" id="UP000243494">
    <property type="component" value="Unassembled WGS sequence"/>
</dbReference>
<proteinExistence type="predicted"/>
<comment type="caution">
    <text evidence="3">The sequence shown here is derived from an EMBL/GenBank/DDBJ whole genome shotgun (WGS) entry which is preliminary data.</text>
</comment>
<evidence type="ECO:0000256" key="2">
    <source>
        <dbReference type="SAM" id="Phobius"/>
    </source>
</evidence>
<protein>
    <submittedName>
        <fullName evidence="3">Uncharacterized protein</fullName>
    </submittedName>
</protein>
<feature type="coiled-coil region" evidence="1">
    <location>
        <begin position="101"/>
        <end position="128"/>
    </location>
</feature>
<organism evidence="3 4">
    <name type="scientific">Romboutsia maritimum</name>
    <dbReference type="NCBI Taxonomy" id="2020948"/>
    <lineage>
        <taxon>Bacteria</taxon>
        <taxon>Bacillati</taxon>
        <taxon>Bacillota</taxon>
        <taxon>Clostridia</taxon>
        <taxon>Peptostreptococcales</taxon>
        <taxon>Peptostreptococcaceae</taxon>
        <taxon>Romboutsia</taxon>
    </lineage>
</organism>
<keyword evidence="2" id="KW-0472">Membrane</keyword>
<sequence length="142" mass="17122">MLKYLIKKQVPKNVVPQKGKKAMIYGGTILAGAGIYFSYKAIQNHKKNKDDYNYLDNEYNMYDYNYGENYKEDNEDDELEEKVEEFNSRRINQDNCPHVEKEEMKQHLNNVQDNKENAEIDKEQYKEGYYDKYELYKDNELK</sequence>
<name>A0A371IVW3_9FIRM</name>
<dbReference type="EMBL" id="NOJZ02000001">
    <property type="protein sequence ID" value="RDY24623.1"/>
    <property type="molecule type" value="Genomic_DNA"/>
</dbReference>
<dbReference type="OrthoDB" id="1757687at2"/>